<feature type="domain" description="DUF4277" evidence="3">
    <location>
        <begin position="9"/>
        <end position="114"/>
    </location>
</feature>
<evidence type="ECO:0000313" key="7">
    <source>
        <dbReference type="EMBL" id="QNO46564.1"/>
    </source>
</evidence>
<protein>
    <recommendedName>
        <fullName evidence="8">Transposase IS4-like domain-containing protein</fullName>
    </recommendedName>
</protein>
<dbReference type="GO" id="GO:0004803">
    <property type="term" value="F:transposase activity"/>
    <property type="evidence" value="ECO:0007669"/>
    <property type="project" value="InterPro"/>
</dbReference>
<feature type="transmembrane region" description="Helical" evidence="1">
    <location>
        <begin position="469"/>
        <end position="486"/>
    </location>
</feature>
<dbReference type="GO" id="GO:0006313">
    <property type="term" value="P:DNA transposition"/>
    <property type="evidence" value="ECO:0007669"/>
    <property type="project" value="InterPro"/>
</dbReference>
<dbReference type="PANTHER" id="PTHR34614">
    <property type="match status" value="1"/>
</dbReference>
<proteinExistence type="predicted"/>
<accession>A0A7G9Y9U1</accession>
<gene>
    <name evidence="6" type="ORF">EDPDOCCM_00001</name>
    <name evidence="7" type="ORF">FLJGLHHB_00001</name>
    <name evidence="4" type="ORF">OAEPOIIC_00001</name>
    <name evidence="5" type="ORF">OIPACEDI_00001</name>
</gene>
<dbReference type="PANTHER" id="PTHR34614:SF2">
    <property type="entry name" value="TRANSPOSASE IS4-LIKE DOMAIN-CONTAINING PROTEIN"/>
    <property type="match status" value="1"/>
</dbReference>
<dbReference type="InterPro" id="IPR012337">
    <property type="entry name" value="RNaseH-like_sf"/>
</dbReference>
<dbReference type="InterPro" id="IPR047654">
    <property type="entry name" value="IS1634_transpos"/>
</dbReference>
<dbReference type="NCBIfam" id="NF033559">
    <property type="entry name" value="transpos_IS1634"/>
    <property type="match status" value="2"/>
</dbReference>
<dbReference type="InterPro" id="IPR025457">
    <property type="entry name" value="DUF4277"/>
</dbReference>
<dbReference type="InterPro" id="IPR002559">
    <property type="entry name" value="Transposase_11"/>
</dbReference>
<name>A0A7G9Y9U1_9EURY</name>
<feature type="domain" description="Transposase IS4-like" evidence="2">
    <location>
        <begin position="168"/>
        <end position="481"/>
    </location>
</feature>
<evidence type="ECO:0000259" key="2">
    <source>
        <dbReference type="Pfam" id="PF01609"/>
    </source>
</evidence>
<dbReference type="Pfam" id="PF14104">
    <property type="entry name" value="DUF4277"/>
    <property type="match status" value="1"/>
</dbReference>
<evidence type="ECO:0000256" key="1">
    <source>
        <dbReference type="SAM" id="Phobius"/>
    </source>
</evidence>
<evidence type="ECO:0000259" key="3">
    <source>
        <dbReference type="Pfam" id="PF14104"/>
    </source>
</evidence>
<evidence type="ECO:0000313" key="4">
    <source>
        <dbReference type="EMBL" id="QNO44042.1"/>
    </source>
</evidence>
<evidence type="ECO:0000313" key="6">
    <source>
        <dbReference type="EMBL" id="QNO44775.1"/>
    </source>
</evidence>
<keyword evidence="1" id="KW-0472">Membrane</keyword>
<dbReference type="EMBL" id="MT631013">
    <property type="protein sequence ID" value="QNO44775.1"/>
    <property type="molecule type" value="Genomic_DNA"/>
</dbReference>
<dbReference type="EMBL" id="MT631200">
    <property type="protein sequence ID" value="QNO46564.1"/>
    <property type="molecule type" value="Genomic_DNA"/>
</dbReference>
<dbReference type="EMBL" id="MT630921">
    <property type="protein sequence ID" value="QNO44153.1"/>
    <property type="molecule type" value="Genomic_DNA"/>
</dbReference>
<organism evidence="6">
    <name type="scientific">Candidatus Methanogaster sp. ANME-2c ERB4</name>
    <dbReference type="NCBI Taxonomy" id="2759911"/>
    <lineage>
        <taxon>Archaea</taxon>
        <taxon>Methanobacteriati</taxon>
        <taxon>Methanobacteriota</taxon>
        <taxon>Stenosarchaea group</taxon>
        <taxon>Methanomicrobia</taxon>
        <taxon>Methanosarcinales</taxon>
        <taxon>ANME-2 cluster</taxon>
        <taxon>Candidatus Methanogasteraceae</taxon>
        <taxon>Candidatus Methanogaster</taxon>
    </lineage>
</organism>
<keyword evidence="1" id="KW-1133">Transmembrane helix</keyword>
<sequence>MISRMEITTTSLAHLGLVAGIFDELDIADTIDSAIPKNRDHNIPHSTVIKAMCLNGLGFNESRLYLYPQYFENLPTERLLGDGVLQEHLNDDVLGRTLDKIYEYGCTEFFNRIVSESMNHVSFGAHALHTDTTNFSLHGAYENSDPDRNTIEITYGHPKDNRWDLKRFVISMVCDQQGIPLFVKTLSGNASDKKTLVQTVKNIQKSLKLSDEVYHIADSAIYSEDNITELGERTLWITRVPATINEAKDLLDIDIELEACTAARYSYYEVKSSYGGIAQKWVLIQSEEMKNDFFTKNRVKTALRAGLAIYFFVNENERKEKTYDKNIEKDLKAAQKSINKLKKVEYACYEDAKRAANAWLSKHQRYQFEELSIEAKSHRLNSKRGRPKKGEEVETHYSVKAKIVADEQVIARKREKLGRFILATNDPGLTADEILSYYKSQSTVERGFRFLKDKNFHVSEVYLKKESRIEALAMIMVLCLFIYSIAQRTLRQRLKEAGKFVRNQVNKPVQNPTMRWVFFLFRGITEATIRLGGTSERGLANMTAELWDILSLMGKECEKYYV</sequence>
<evidence type="ECO:0008006" key="8">
    <source>
        <dbReference type="Google" id="ProtNLM"/>
    </source>
</evidence>
<dbReference type="Pfam" id="PF01609">
    <property type="entry name" value="DDE_Tnp_1"/>
    <property type="match status" value="1"/>
</dbReference>
<dbReference type="EMBL" id="MT630893">
    <property type="protein sequence ID" value="QNO44042.1"/>
    <property type="molecule type" value="Genomic_DNA"/>
</dbReference>
<reference evidence="6" key="1">
    <citation type="submission" date="2020-06" db="EMBL/GenBank/DDBJ databases">
        <title>Unique genomic features of the anaerobic methanotrophic archaea.</title>
        <authorList>
            <person name="Chadwick G.L."/>
            <person name="Skennerton C.T."/>
            <person name="Laso-Perez R."/>
            <person name="Leu A.O."/>
            <person name="Speth D.R."/>
            <person name="Yu H."/>
            <person name="Morgan-Lang C."/>
            <person name="Hatzenpichler R."/>
            <person name="Goudeau D."/>
            <person name="Malmstrom R."/>
            <person name="Brazelton W.J."/>
            <person name="Woyke T."/>
            <person name="Hallam S.J."/>
            <person name="Tyson G.W."/>
            <person name="Wegener G."/>
            <person name="Boetius A."/>
            <person name="Orphan V."/>
        </authorList>
    </citation>
    <scope>NUCLEOTIDE SEQUENCE</scope>
</reference>
<dbReference type="GO" id="GO:0003677">
    <property type="term" value="F:DNA binding"/>
    <property type="evidence" value="ECO:0007669"/>
    <property type="project" value="InterPro"/>
</dbReference>
<evidence type="ECO:0000313" key="5">
    <source>
        <dbReference type="EMBL" id="QNO44153.1"/>
    </source>
</evidence>
<keyword evidence="1" id="KW-0812">Transmembrane</keyword>
<dbReference type="SUPFAM" id="SSF53098">
    <property type="entry name" value="Ribonuclease H-like"/>
    <property type="match status" value="1"/>
</dbReference>
<dbReference type="AlphaFoldDB" id="A0A7G9Y9U1"/>